<reference evidence="3" key="1">
    <citation type="journal article" date="2002" name="Science">
        <title>The draft genome of Ciona intestinalis: insights into chordate and vertebrate origins.</title>
        <authorList>
            <person name="Dehal P."/>
            <person name="Satou Y."/>
            <person name="Campbell R.K."/>
            <person name="Chapman J."/>
            <person name="Degnan B."/>
            <person name="De Tomaso A."/>
            <person name="Davidson B."/>
            <person name="Di Gregorio A."/>
            <person name="Gelpke M."/>
            <person name="Goodstein D.M."/>
            <person name="Harafuji N."/>
            <person name="Hastings K.E."/>
            <person name="Ho I."/>
            <person name="Hotta K."/>
            <person name="Huang W."/>
            <person name="Kawashima T."/>
            <person name="Lemaire P."/>
            <person name="Martinez D."/>
            <person name="Meinertzhagen I.A."/>
            <person name="Necula S."/>
            <person name="Nonaka M."/>
            <person name="Putnam N."/>
            <person name="Rash S."/>
            <person name="Saiga H."/>
            <person name="Satake M."/>
            <person name="Terry A."/>
            <person name="Yamada L."/>
            <person name="Wang H.G."/>
            <person name="Awazu S."/>
            <person name="Azumi K."/>
            <person name="Boore J."/>
            <person name="Branno M."/>
            <person name="Chin-Bow S."/>
            <person name="DeSantis R."/>
            <person name="Doyle S."/>
            <person name="Francino P."/>
            <person name="Keys D.N."/>
            <person name="Haga S."/>
            <person name="Hayashi H."/>
            <person name="Hino K."/>
            <person name="Imai K.S."/>
            <person name="Inaba K."/>
            <person name="Kano S."/>
            <person name="Kobayashi K."/>
            <person name="Kobayashi M."/>
            <person name="Lee B.I."/>
            <person name="Makabe K.W."/>
            <person name="Manohar C."/>
            <person name="Matassi G."/>
            <person name="Medina M."/>
            <person name="Mochizuki Y."/>
            <person name="Mount S."/>
            <person name="Morishita T."/>
            <person name="Miura S."/>
            <person name="Nakayama A."/>
            <person name="Nishizaka S."/>
            <person name="Nomoto H."/>
            <person name="Ohta F."/>
            <person name="Oishi K."/>
            <person name="Rigoutsos I."/>
            <person name="Sano M."/>
            <person name="Sasaki A."/>
            <person name="Sasakura Y."/>
            <person name="Shoguchi E."/>
            <person name="Shin-i T."/>
            <person name="Spagnuolo A."/>
            <person name="Stainier D."/>
            <person name="Suzuki M.M."/>
            <person name="Tassy O."/>
            <person name="Takatori N."/>
            <person name="Tokuoka M."/>
            <person name="Yagi K."/>
            <person name="Yoshizaki F."/>
            <person name="Wada S."/>
            <person name="Zhang C."/>
            <person name="Hyatt P.D."/>
            <person name="Larimer F."/>
            <person name="Detter C."/>
            <person name="Doggett N."/>
            <person name="Glavina T."/>
            <person name="Hawkins T."/>
            <person name="Richardson P."/>
            <person name="Lucas S."/>
            <person name="Kohara Y."/>
            <person name="Levine M."/>
            <person name="Satoh N."/>
            <person name="Rokhsar D.S."/>
        </authorList>
    </citation>
    <scope>NUCLEOTIDE SEQUENCE [LARGE SCALE GENOMIC DNA]</scope>
</reference>
<dbReference type="Proteomes" id="UP000008144">
    <property type="component" value="Chromosome 9"/>
</dbReference>
<keyword evidence="3" id="KW-1185">Reference proteome</keyword>
<dbReference type="Ensembl" id="ENSCINT00000026178.2">
    <property type="protein sequence ID" value="ENSCINP00000025932.2"/>
    <property type="gene ID" value="ENSCING00000014304.2"/>
</dbReference>
<evidence type="ECO:0000313" key="2">
    <source>
        <dbReference type="Ensembl" id="ENSCINP00000025932.2"/>
    </source>
</evidence>
<evidence type="ECO:0000256" key="1">
    <source>
        <dbReference type="SAM" id="MobiDB-lite"/>
    </source>
</evidence>
<evidence type="ECO:0000313" key="3">
    <source>
        <dbReference type="Proteomes" id="UP000008144"/>
    </source>
</evidence>
<reference evidence="2" key="3">
    <citation type="submission" date="2025-08" db="UniProtKB">
        <authorList>
            <consortium name="Ensembl"/>
        </authorList>
    </citation>
    <scope>IDENTIFICATION</scope>
</reference>
<feature type="region of interest" description="Disordered" evidence="1">
    <location>
        <begin position="182"/>
        <end position="287"/>
    </location>
</feature>
<feature type="compositionally biased region" description="Polar residues" evidence="1">
    <location>
        <begin position="148"/>
        <end position="158"/>
    </location>
</feature>
<name>F6UNH4_CIOIN</name>
<accession>F6UNH4</accession>
<proteinExistence type="predicted"/>
<reference evidence="2" key="2">
    <citation type="journal article" date="2008" name="Genome Biol.">
        <title>Improved genome assembly and evidence-based global gene model set for the chordate Ciona intestinalis: new insight into intron and operon populations.</title>
        <authorList>
            <person name="Satou Y."/>
            <person name="Mineta K."/>
            <person name="Ogasawara M."/>
            <person name="Sasakura Y."/>
            <person name="Shoguchi E."/>
            <person name="Ueno K."/>
            <person name="Yamada L."/>
            <person name="Matsumoto J."/>
            <person name="Wasserscheid J."/>
            <person name="Dewar K."/>
            <person name="Wiley G.B."/>
            <person name="Macmil S.L."/>
            <person name="Roe B.A."/>
            <person name="Zeller R.W."/>
            <person name="Hastings K.E."/>
            <person name="Lemaire P."/>
            <person name="Lindquist E."/>
            <person name="Endo T."/>
            <person name="Hotta K."/>
            <person name="Inaba K."/>
        </authorList>
    </citation>
    <scope>NUCLEOTIDE SEQUENCE [LARGE SCALE GENOMIC DNA]</scope>
    <source>
        <strain evidence="2">wild type</strain>
    </source>
</reference>
<sequence>MNKLYDCEALDWIVPLRQNPSWKFRLFKLRKSDWFNPIKSISEIVSELKNAGLEVEKGAFKRNSVATKPTAPRIKETTKTTRVSDPGPIRAATPDESLEWATSCGITIDPSKYKSTNETKIVSEVITEEEAGITVNEERQSDDELETSRLSVETSASGESLIKEPGDSEYVALPSVAERRSVFSNQAKPTPSPRLSRRVTSTQQSFSGSEGGNNKTRTVEKAEVASEKTDVASDVLSSKDNDSESDTSSLVSSHLETKHGYDADTSTITSDLDDERRSMTSPVTKPPHTSEVVIMEHCIETEKEENVETEKEVQKVEISPRVSEIKCAFELDRSSPVRGSITMRGSRMVMTVQPDQGTRFQRKPKR</sequence>
<protein>
    <submittedName>
        <fullName evidence="2">Uncharacterized protein</fullName>
    </submittedName>
</protein>
<dbReference type="AlphaFoldDB" id="F6UNH4"/>
<feature type="region of interest" description="Disordered" evidence="1">
    <location>
        <begin position="136"/>
        <end position="167"/>
    </location>
</feature>
<organism evidence="2 3">
    <name type="scientific">Ciona intestinalis</name>
    <name type="common">Transparent sea squirt</name>
    <name type="synonym">Ascidia intestinalis</name>
    <dbReference type="NCBI Taxonomy" id="7719"/>
    <lineage>
        <taxon>Eukaryota</taxon>
        <taxon>Metazoa</taxon>
        <taxon>Chordata</taxon>
        <taxon>Tunicata</taxon>
        <taxon>Ascidiacea</taxon>
        <taxon>Phlebobranchia</taxon>
        <taxon>Cionidae</taxon>
        <taxon>Ciona</taxon>
    </lineage>
</organism>
<dbReference type="InParanoid" id="F6UNH4"/>
<dbReference type="EMBL" id="EAAA01002830">
    <property type="status" value="NOT_ANNOTATED_CDS"/>
    <property type="molecule type" value="Genomic_DNA"/>
</dbReference>
<dbReference type="HOGENOM" id="CLU_756384_0_0_1"/>
<reference evidence="2" key="4">
    <citation type="submission" date="2025-09" db="UniProtKB">
        <authorList>
            <consortium name="Ensembl"/>
        </authorList>
    </citation>
    <scope>IDENTIFICATION</scope>
</reference>
<feature type="compositionally biased region" description="Polar residues" evidence="1">
    <location>
        <begin position="198"/>
        <end position="216"/>
    </location>
</feature>
<feature type="compositionally biased region" description="Basic and acidic residues" evidence="1">
    <location>
        <begin position="217"/>
        <end position="242"/>
    </location>
</feature>